<feature type="transmembrane region" description="Helical" evidence="1">
    <location>
        <begin position="7"/>
        <end position="25"/>
    </location>
</feature>
<name>A0A7J5TT43_9BACT</name>
<keyword evidence="1" id="KW-0472">Membrane</keyword>
<comment type="caution">
    <text evidence="2">The sequence shown here is derived from an EMBL/GenBank/DDBJ whole genome shotgun (WGS) entry which is preliminary data.</text>
</comment>
<sequence length="339" mass="37402">MKTTSRFAVLLASLSLIGTYFLPLWRIDLWAPQYPEGLVMKIWLNKLSGDVEVINGLNHYIGMAHIKEEMFPEFTYMPWLVGAFIGFGLLTAALRNRVLLLTNLVLFVGAGVLALYDFWKWGYEYGHNLDPKAPIQVPGMAYQPPVIGYKALLNFGAYSVPDVGGWIFILAGLLVAGATACEWYLCKKSPSVNVKGGFRQGAVATGILLAGLIMQGCEVKPEPIRYGHDACAHCKMTIVDPKFAAQFVTQKGRSFTFDDVACMAHYLAENEVADADLAFVQVDNYHKPGSPIDVREAAFVQGEQYRSPMAGNLAAFPKADGKPGRSWQEVKKMFGDSEQ</sequence>
<organism evidence="2 3">
    <name type="scientific">Rudanella paleaurantiibacter</name>
    <dbReference type="NCBI Taxonomy" id="2614655"/>
    <lineage>
        <taxon>Bacteria</taxon>
        <taxon>Pseudomonadati</taxon>
        <taxon>Bacteroidota</taxon>
        <taxon>Cytophagia</taxon>
        <taxon>Cytophagales</taxon>
        <taxon>Cytophagaceae</taxon>
        <taxon>Rudanella</taxon>
    </lineage>
</organism>
<dbReference type="PANTHER" id="PTHR41247:SF1">
    <property type="entry name" value="HTH-TYPE TRANSCRIPTIONAL REPRESSOR YCNK"/>
    <property type="match status" value="1"/>
</dbReference>
<reference evidence="2 3" key="1">
    <citation type="submission" date="2019-10" db="EMBL/GenBank/DDBJ databases">
        <title>Rudanella paleaurantiibacter sp. nov., isolated from sludge.</title>
        <authorList>
            <person name="Xu S.Q."/>
        </authorList>
    </citation>
    <scope>NUCLEOTIDE SEQUENCE [LARGE SCALE GENOMIC DNA]</scope>
    <source>
        <strain evidence="2 3">HX-22-17</strain>
    </source>
</reference>
<dbReference type="EMBL" id="WELI01000013">
    <property type="protein sequence ID" value="KAB7726822.1"/>
    <property type="molecule type" value="Genomic_DNA"/>
</dbReference>
<evidence type="ECO:0008006" key="4">
    <source>
        <dbReference type="Google" id="ProtNLM"/>
    </source>
</evidence>
<protein>
    <recommendedName>
        <fullName evidence="4">Copper chaperone NosL</fullName>
    </recommendedName>
</protein>
<dbReference type="Pfam" id="PF05573">
    <property type="entry name" value="NosL"/>
    <property type="match status" value="1"/>
</dbReference>
<evidence type="ECO:0000313" key="2">
    <source>
        <dbReference type="EMBL" id="KAB7726822.1"/>
    </source>
</evidence>
<dbReference type="RefSeq" id="WP_152126608.1">
    <property type="nucleotide sequence ID" value="NZ_WELI01000013.1"/>
</dbReference>
<feature type="transmembrane region" description="Helical" evidence="1">
    <location>
        <begin position="101"/>
        <end position="119"/>
    </location>
</feature>
<feature type="transmembrane region" description="Helical" evidence="1">
    <location>
        <begin position="76"/>
        <end position="94"/>
    </location>
</feature>
<dbReference type="Proteomes" id="UP000488299">
    <property type="component" value="Unassembled WGS sequence"/>
</dbReference>
<proteinExistence type="predicted"/>
<evidence type="ECO:0000313" key="3">
    <source>
        <dbReference type="Proteomes" id="UP000488299"/>
    </source>
</evidence>
<dbReference type="SUPFAM" id="SSF160387">
    <property type="entry name" value="NosL/MerB-like"/>
    <property type="match status" value="1"/>
</dbReference>
<feature type="transmembrane region" description="Helical" evidence="1">
    <location>
        <begin position="163"/>
        <end position="185"/>
    </location>
</feature>
<keyword evidence="3" id="KW-1185">Reference proteome</keyword>
<gene>
    <name evidence="2" type="ORF">F5984_23185</name>
</gene>
<keyword evidence="1" id="KW-1133">Transmembrane helix</keyword>
<dbReference type="InterPro" id="IPR008719">
    <property type="entry name" value="N2O_reductase_NosL"/>
</dbReference>
<keyword evidence="1" id="KW-0812">Transmembrane</keyword>
<dbReference type="PANTHER" id="PTHR41247">
    <property type="entry name" value="HTH-TYPE TRANSCRIPTIONAL REPRESSOR YCNK"/>
    <property type="match status" value="1"/>
</dbReference>
<dbReference type="AlphaFoldDB" id="A0A7J5TT43"/>
<accession>A0A7J5TT43</accession>
<evidence type="ECO:0000256" key="1">
    <source>
        <dbReference type="SAM" id="Phobius"/>
    </source>
</evidence>